<dbReference type="PANTHER" id="PTHR31415">
    <property type="entry name" value="OS05G0367900 PROTEIN"/>
    <property type="match status" value="1"/>
</dbReference>
<dbReference type="Pfam" id="PF03168">
    <property type="entry name" value="LEA_2"/>
    <property type="match status" value="1"/>
</dbReference>
<name>A9NQ42_PICSI</name>
<accession>A9NQ42</accession>
<dbReference type="GO" id="GO:0009506">
    <property type="term" value="C:plasmodesma"/>
    <property type="evidence" value="ECO:0007669"/>
    <property type="project" value="TreeGrafter"/>
</dbReference>
<dbReference type="InterPro" id="IPR044839">
    <property type="entry name" value="NDR1-like"/>
</dbReference>
<keyword evidence="3 5" id="KW-1133">Transmembrane helix</keyword>
<evidence type="ECO:0000256" key="4">
    <source>
        <dbReference type="ARBA" id="ARBA00023136"/>
    </source>
</evidence>
<feature type="transmembrane region" description="Helical" evidence="5">
    <location>
        <begin position="27"/>
        <end position="49"/>
    </location>
</feature>
<evidence type="ECO:0000256" key="1">
    <source>
        <dbReference type="ARBA" id="ARBA00004167"/>
    </source>
</evidence>
<comment type="subcellular location">
    <subcellularLocation>
        <location evidence="1">Membrane</location>
        <topology evidence="1">Single-pass membrane protein</topology>
    </subcellularLocation>
</comment>
<dbReference type="EMBL" id="EF083405">
    <property type="protein sequence ID" value="ABK22753.1"/>
    <property type="molecule type" value="mRNA"/>
</dbReference>
<protein>
    <recommendedName>
        <fullName evidence="6">Late embryogenesis abundant protein LEA-2 subgroup domain-containing protein</fullName>
    </recommendedName>
</protein>
<dbReference type="GO" id="GO:0098542">
    <property type="term" value="P:defense response to other organism"/>
    <property type="evidence" value="ECO:0007669"/>
    <property type="project" value="InterPro"/>
</dbReference>
<keyword evidence="4 5" id="KW-0472">Membrane</keyword>
<reference evidence="7" key="1">
    <citation type="journal article" date="2008" name="BMC Genomics">
        <title>A conifer genomics resource of 200,000 spruce (Picea spp.) ESTs and 6,464 high-quality, sequence-finished full-length cDNAs for Sitka spruce (Picea sitchensis).</title>
        <authorList>
            <person name="Ralph S.G."/>
            <person name="Chun H.J."/>
            <person name="Kolosova N."/>
            <person name="Cooper D."/>
            <person name="Oddy C."/>
            <person name="Ritland C.E."/>
            <person name="Kirkpatrick R."/>
            <person name="Moore R."/>
            <person name="Barber S."/>
            <person name="Holt R.A."/>
            <person name="Jones S.J."/>
            <person name="Marra M.A."/>
            <person name="Douglas C.J."/>
            <person name="Ritland K."/>
            <person name="Bohlmann J."/>
        </authorList>
    </citation>
    <scope>NUCLEOTIDE SEQUENCE</scope>
    <source>
        <tissue evidence="7">Bark</tissue>
    </source>
</reference>
<dbReference type="GO" id="GO:0005886">
    <property type="term" value="C:plasma membrane"/>
    <property type="evidence" value="ECO:0007669"/>
    <property type="project" value="TreeGrafter"/>
</dbReference>
<dbReference type="InterPro" id="IPR004864">
    <property type="entry name" value="LEA_2"/>
</dbReference>
<sequence length="210" mass="23929">MSGKGCVTRNDCGRHGSYCEEWRFRRFLQVLLAFLLIVLFVILVIFLALHPHKPRFYLQNATVRELNVSDGLLTSSLQFTVLSHNPNDRIGVLYDSLSIYASYLGQQITDEYRLPHFYQDDNDFNVLNPVLCGNSVPLAAVVCEHLNSERQNGLLSLSLRMDGRIRWKVGTWTSGHYHLNVNCWTISGMGNNDFGGQVPIQQDTRCHVEV</sequence>
<keyword evidence="2 5" id="KW-0812">Transmembrane</keyword>
<feature type="domain" description="Late embryogenesis abundant protein LEA-2 subgroup" evidence="6">
    <location>
        <begin position="81"/>
        <end position="183"/>
    </location>
</feature>
<organism evidence="7">
    <name type="scientific">Picea sitchensis</name>
    <name type="common">Sitka spruce</name>
    <name type="synonym">Pinus sitchensis</name>
    <dbReference type="NCBI Taxonomy" id="3332"/>
    <lineage>
        <taxon>Eukaryota</taxon>
        <taxon>Viridiplantae</taxon>
        <taxon>Streptophyta</taxon>
        <taxon>Embryophyta</taxon>
        <taxon>Tracheophyta</taxon>
        <taxon>Spermatophyta</taxon>
        <taxon>Pinopsida</taxon>
        <taxon>Pinidae</taxon>
        <taxon>Conifers I</taxon>
        <taxon>Pinales</taxon>
        <taxon>Pinaceae</taxon>
        <taxon>Picea</taxon>
    </lineage>
</organism>
<evidence type="ECO:0000256" key="3">
    <source>
        <dbReference type="ARBA" id="ARBA00022989"/>
    </source>
</evidence>
<dbReference type="PANTHER" id="PTHR31415:SF166">
    <property type="entry name" value="LATE EMBRYOGENESIS ABUNDANT (LEA) HYDROXYPROLINE-RICH GLYCOPROTEIN FAMILY"/>
    <property type="match status" value="1"/>
</dbReference>
<evidence type="ECO:0000259" key="6">
    <source>
        <dbReference type="Pfam" id="PF03168"/>
    </source>
</evidence>
<evidence type="ECO:0000256" key="5">
    <source>
        <dbReference type="SAM" id="Phobius"/>
    </source>
</evidence>
<evidence type="ECO:0000313" key="7">
    <source>
        <dbReference type="EMBL" id="ABK22753.1"/>
    </source>
</evidence>
<dbReference type="AlphaFoldDB" id="A9NQ42"/>
<evidence type="ECO:0000256" key="2">
    <source>
        <dbReference type="ARBA" id="ARBA00022692"/>
    </source>
</evidence>
<proteinExistence type="evidence at transcript level"/>